<evidence type="ECO:0000313" key="2">
    <source>
        <dbReference type="Proteomes" id="UP000241818"/>
    </source>
</evidence>
<dbReference type="AlphaFoldDB" id="A0A2T3AZ42"/>
<sequence>MRGGIKPHSEASDPQTSVLLLTLSVLSSQSGPHPKDRRIITYTPLNNAVHGSRQDMLSSVVRAQIPAAYPTRHGNSTTRSCSMFRLSG</sequence>
<name>A0A2T3AZ42_AMORE</name>
<dbReference type="GeneID" id="36574931"/>
<dbReference type="InParanoid" id="A0A2T3AZ42"/>
<keyword evidence="2" id="KW-1185">Reference proteome</keyword>
<proteinExistence type="predicted"/>
<dbReference type="Proteomes" id="UP000241818">
    <property type="component" value="Unassembled WGS sequence"/>
</dbReference>
<gene>
    <name evidence="1" type="ORF">M430DRAFT_36009</name>
</gene>
<accession>A0A2T3AZ42</accession>
<dbReference type="RefSeq" id="XP_024719944.1">
    <property type="nucleotide sequence ID" value="XM_024866850.1"/>
</dbReference>
<organism evidence="1 2">
    <name type="scientific">Amorphotheca resinae ATCC 22711</name>
    <dbReference type="NCBI Taxonomy" id="857342"/>
    <lineage>
        <taxon>Eukaryota</taxon>
        <taxon>Fungi</taxon>
        <taxon>Dikarya</taxon>
        <taxon>Ascomycota</taxon>
        <taxon>Pezizomycotina</taxon>
        <taxon>Leotiomycetes</taxon>
        <taxon>Helotiales</taxon>
        <taxon>Amorphothecaceae</taxon>
        <taxon>Amorphotheca</taxon>
    </lineage>
</organism>
<evidence type="ECO:0000313" key="1">
    <source>
        <dbReference type="EMBL" id="PSS15345.1"/>
    </source>
</evidence>
<protein>
    <submittedName>
        <fullName evidence="1">Uncharacterized protein</fullName>
    </submittedName>
</protein>
<dbReference type="EMBL" id="KZ679013">
    <property type="protein sequence ID" value="PSS15345.1"/>
    <property type="molecule type" value="Genomic_DNA"/>
</dbReference>
<reference evidence="1 2" key="1">
    <citation type="journal article" date="2018" name="New Phytol.">
        <title>Comparative genomics and transcriptomics depict ericoid mycorrhizal fungi as versatile saprotrophs and plant mutualists.</title>
        <authorList>
            <person name="Martino E."/>
            <person name="Morin E."/>
            <person name="Grelet G.A."/>
            <person name="Kuo A."/>
            <person name="Kohler A."/>
            <person name="Daghino S."/>
            <person name="Barry K.W."/>
            <person name="Cichocki N."/>
            <person name="Clum A."/>
            <person name="Dockter R.B."/>
            <person name="Hainaut M."/>
            <person name="Kuo R.C."/>
            <person name="LaButti K."/>
            <person name="Lindahl B.D."/>
            <person name="Lindquist E.A."/>
            <person name="Lipzen A."/>
            <person name="Khouja H.R."/>
            <person name="Magnuson J."/>
            <person name="Murat C."/>
            <person name="Ohm R.A."/>
            <person name="Singer S.W."/>
            <person name="Spatafora J.W."/>
            <person name="Wang M."/>
            <person name="Veneault-Fourrey C."/>
            <person name="Henrissat B."/>
            <person name="Grigoriev I.V."/>
            <person name="Martin F.M."/>
            <person name="Perotto S."/>
        </authorList>
    </citation>
    <scope>NUCLEOTIDE SEQUENCE [LARGE SCALE GENOMIC DNA]</scope>
    <source>
        <strain evidence="1 2">ATCC 22711</strain>
    </source>
</reference>